<evidence type="ECO:0008006" key="12">
    <source>
        <dbReference type="Google" id="ProtNLM"/>
    </source>
</evidence>
<sequence>MLTTAPLNLPFSIKTTTTSSSSPNFNIISSSKFENAGLFLFNQKTTRGGVIIVRSSGYIRKNLDTPGAYQLIDDETGEKVIVWGDDDSPLPSKETLKWKPNQTRRASREEEQVVNNKKMNENGGYVKTAAAAPVTSTRNDDLPAVRKNAAGSFGKLKAQRVSALIRKSSLTKETNAEVGYRKEEMQKLDTGYDGSRFDDSERRFVKKEMNVGATQQRRSISRVSQQRETSAKNGYGKEEMQKRDKPYNGSRFDDSERGFVKRETNVGATQQRRSISRVSRQREIEDIMPDTETVVSASEQDFNPRRIMGNVMREKSTMSKPSDDDDDDYNEVDEPAVSVPRRAPDASLRGWGGGVSVYDNTSYDTRHYLKHPKKISVGHGFFSRKTFRDLGCSDDVVESLRGQNFSRPSHIQAMAFAPVSEGKTCIVADQSGSGKTLAYLAPVLQQLRQEELQGLGKSSPGCPRVVILVPTAELGSQVLSACRSMSKCGLPFRSMVATGGFRQKTQLESLQQDIDVLIATPGRFLYLLNEGFLQLTNLKCAVLDEVDILFADEDFQQVLHSFLNFAPVTTQYLFVTATLPVEIYNKLVESFPDAEVIMGPGIHRTSSRLEEVLVDCSGDDRMEKTPETAFENKKSALLRLLEGKPVFRTIIFCNKIETCRKVENILNRYDRKGVRIRGLPFHSALTQEARLANMKEFLNPQSTEDSLFLICTDRASRGIDFMGGVDHVILFDFPRDPSEYVRRVGRTARGAGGGIGKAFVFVVGKQVSLAQRIVERNLKGHPLHDVPNAYSPDW</sequence>
<dbReference type="SUPFAM" id="SSF52540">
    <property type="entry name" value="P-loop containing nucleoside triphosphate hydrolases"/>
    <property type="match status" value="1"/>
</dbReference>
<dbReference type="SMART" id="SM00490">
    <property type="entry name" value="HELICc"/>
    <property type="match status" value="1"/>
</dbReference>
<keyword evidence="11" id="KW-1185">Reference proteome</keyword>
<dbReference type="SMART" id="SM00487">
    <property type="entry name" value="DEXDc"/>
    <property type="match status" value="1"/>
</dbReference>
<dbReference type="CDD" id="cd18787">
    <property type="entry name" value="SF2_C_DEAD"/>
    <property type="match status" value="1"/>
</dbReference>
<protein>
    <recommendedName>
        <fullName evidence="12">RNA helicase</fullName>
    </recommendedName>
</protein>
<gene>
    <name evidence="10" type="ORF">MKW94_004412</name>
</gene>
<evidence type="ECO:0000259" key="9">
    <source>
        <dbReference type="PROSITE" id="PS51195"/>
    </source>
</evidence>
<dbReference type="Pfam" id="PF00270">
    <property type="entry name" value="DEAD"/>
    <property type="match status" value="1"/>
</dbReference>
<dbReference type="InterPro" id="IPR001650">
    <property type="entry name" value="Helicase_C-like"/>
</dbReference>
<dbReference type="EMBL" id="JAJJMA010346614">
    <property type="protein sequence ID" value="MCL7052154.1"/>
    <property type="molecule type" value="Genomic_DNA"/>
</dbReference>
<dbReference type="Pfam" id="PF00271">
    <property type="entry name" value="Helicase_C"/>
    <property type="match status" value="1"/>
</dbReference>
<evidence type="ECO:0000256" key="1">
    <source>
        <dbReference type="ARBA" id="ARBA00022741"/>
    </source>
</evidence>
<dbReference type="PROSITE" id="PS51194">
    <property type="entry name" value="HELICASE_CTER"/>
    <property type="match status" value="1"/>
</dbReference>
<feature type="compositionally biased region" description="Low complexity" evidence="6">
    <location>
        <begin position="215"/>
        <end position="227"/>
    </location>
</feature>
<dbReference type="InterPro" id="IPR027417">
    <property type="entry name" value="P-loop_NTPase"/>
</dbReference>
<feature type="domain" description="Helicase ATP-binding" evidence="7">
    <location>
        <begin position="416"/>
        <end position="597"/>
    </location>
</feature>
<evidence type="ECO:0000259" key="8">
    <source>
        <dbReference type="PROSITE" id="PS51194"/>
    </source>
</evidence>
<accession>A0AA42B5S6</accession>
<feature type="compositionally biased region" description="Acidic residues" evidence="6">
    <location>
        <begin position="323"/>
        <end position="334"/>
    </location>
</feature>
<keyword evidence="3" id="KW-0347">Helicase</keyword>
<name>A0AA42B5S6_PAPNU</name>
<evidence type="ECO:0000256" key="2">
    <source>
        <dbReference type="ARBA" id="ARBA00022801"/>
    </source>
</evidence>
<dbReference type="PROSITE" id="PS51192">
    <property type="entry name" value="HELICASE_ATP_BIND_1"/>
    <property type="match status" value="1"/>
</dbReference>
<dbReference type="InterPro" id="IPR014001">
    <property type="entry name" value="Helicase_ATP-bd"/>
</dbReference>
<dbReference type="InterPro" id="IPR011545">
    <property type="entry name" value="DEAD/DEAH_box_helicase_dom"/>
</dbReference>
<comment type="caution">
    <text evidence="10">The sequence shown here is derived from an EMBL/GenBank/DDBJ whole genome shotgun (WGS) entry which is preliminary data.</text>
</comment>
<evidence type="ECO:0000259" key="7">
    <source>
        <dbReference type="PROSITE" id="PS51192"/>
    </source>
</evidence>
<dbReference type="AlphaFoldDB" id="A0AA42B5S6"/>
<evidence type="ECO:0000313" key="11">
    <source>
        <dbReference type="Proteomes" id="UP001177140"/>
    </source>
</evidence>
<evidence type="ECO:0000256" key="3">
    <source>
        <dbReference type="ARBA" id="ARBA00022806"/>
    </source>
</evidence>
<feature type="domain" description="Helicase C-terminal" evidence="8">
    <location>
        <begin position="633"/>
        <end position="794"/>
    </location>
</feature>
<dbReference type="InterPro" id="IPR014014">
    <property type="entry name" value="RNA_helicase_DEAD_Q_motif"/>
</dbReference>
<dbReference type="GO" id="GO:0005524">
    <property type="term" value="F:ATP binding"/>
    <property type="evidence" value="ECO:0007669"/>
    <property type="project" value="UniProtKB-KW"/>
</dbReference>
<dbReference type="PANTHER" id="PTHR47960">
    <property type="entry name" value="DEAD-BOX ATP-DEPENDENT RNA HELICASE 50"/>
    <property type="match status" value="1"/>
</dbReference>
<evidence type="ECO:0000256" key="4">
    <source>
        <dbReference type="ARBA" id="ARBA00022840"/>
    </source>
</evidence>
<dbReference type="GO" id="GO:0003676">
    <property type="term" value="F:nucleic acid binding"/>
    <property type="evidence" value="ECO:0007669"/>
    <property type="project" value="InterPro"/>
</dbReference>
<feature type="region of interest" description="Disordered" evidence="6">
    <location>
        <begin position="211"/>
        <end position="284"/>
    </location>
</feature>
<evidence type="ECO:0000256" key="6">
    <source>
        <dbReference type="SAM" id="MobiDB-lite"/>
    </source>
</evidence>
<dbReference type="GO" id="GO:0003724">
    <property type="term" value="F:RNA helicase activity"/>
    <property type="evidence" value="ECO:0007669"/>
    <property type="project" value="InterPro"/>
</dbReference>
<dbReference type="Proteomes" id="UP001177140">
    <property type="component" value="Unassembled WGS sequence"/>
</dbReference>
<proteinExistence type="predicted"/>
<reference evidence="10" key="1">
    <citation type="submission" date="2022-03" db="EMBL/GenBank/DDBJ databases">
        <title>A functionally conserved STORR gene fusion in Papaver species that diverged 16.8 million years ago.</title>
        <authorList>
            <person name="Catania T."/>
        </authorList>
    </citation>
    <scope>NUCLEOTIDE SEQUENCE</scope>
    <source>
        <strain evidence="10">S-191538</strain>
    </source>
</reference>
<dbReference type="PROSITE" id="PS51195">
    <property type="entry name" value="Q_MOTIF"/>
    <property type="match status" value="1"/>
</dbReference>
<feature type="region of interest" description="Disordered" evidence="6">
    <location>
        <begin position="311"/>
        <end position="335"/>
    </location>
</feature>
<keyword evidence="1" id="KW-0547">Nucleotide-binding</keyword>
<feature type="compositionally biased region" description="Basic and acidic residues" evidence="6">
    <location>
        <begin position="235"/>
        <end position="264"/>
    </location>
</feature>
<organism evidence="10 11">
    <name type="scientific">Papaver nudicaule</name>
    <name type="common">Iceland poppy</name>
    <dbReference type="NCBI Taxonomy" id="74823"/>
    <lineage>
        <taxon>Eukaryota</taxon>
        <taxon>Viridiplantae</taxon>
        <taxon>Streptophyta</taxon>
        <taxon>Embryophyta</taxon>
        <taxon>Tracheophyta</taxon>
        <taxon>Spermatophyta</taxon>
        <taxon>Magnoliopsida</taxon>
        <taxon>Ranunculales</taxon>
        <taxon>Papaveraceae</taxon>
        <taxon>Papaveroideae</taxon>
        <taxon>Papaver</taxon>
    </lineage>
</organism>
<keyword evidence="4" id="KW-0067">ATP-binding</keyword>
<dbReference type="InterPro" id="IPR044742">
    <property type="entry name" value="DEAD/DEAH_RhlB"/>
</dbReference>
<feature type="short sequence motif" description="Q motif" evidence="5">
    <location>
        <begin position="385"/>
        <end position="413"/>
    </location>
</feature>
<evidence type="ECO:0000256" key="5">
    <source>
        <dbReference type="PROSITE-ProRule" id="PRU00552"/>
    </source>
</evidence>
<evidence type="ECO:0000313" key="10">
    <source>
        <dbReference type="EMBL" id="MCL7052154.1"/>
    </source>
</evidence>
<dbReference type="GO" id="GO:0016787">
    <property type="term" value="F:hydrolase activity"/>
    <property type="evidence" value="ECO:0007669"/>
    <property type="project" value="UniProtKB-KW"/>
</dbReference>
<dbReference type="Gene3D" id="3.40.50.300">
    <property type="entry name" value="P-loop containing nucleotide triphosphate hydrolases"/>
    <property type="match status" value="2"/>
</dbReference>
<dbReference type="CDD" id="cd00268">
    <property type="entry name" value="DEADc"/>
    <property type="match status" value="1"/>
</dbReference>
<feature type="domain" description="DEAD-box RNA helicase Q" evidence="9">
    <location>
        <begin position="385"/>
        <end position="413"/>
    </location>
</feature>
<keyword evidence="2" id="KW-0378">Hydrolase</keyword>